<dbReference type="CDD" id="cd00085">
    <property type="entry name" value="HNHc"/>
    <property type="match status" value="1"/>
</dbReference>
<keyword evidence="1" id="KW-0472">Membrane</keyword>
<protein>
    <recommendedName>
        <fullName evidence="4">HNH endonuclease</fullName>
    </recommendedName>
</protein>
<sequence length="148" mass="16932">MSQSNWGEFLFGSIVAILMAPFYLTAIILYSPIYILRTLSGLVASPSGKDEKIESDEYRTKHHIPDNDKKWNDYGEYLNSDVWESKRSAVLERADGECEMDGCKKEAKEVHHKSYPQNLGYEELGDLKAVCKECHSKLHPEKPDRYTG</sequence>
<gene>
    <name evidence="2" type="ORF">GGP82_002912</name>
</gene>
<keyword evidence="1" id="KW-1133">Transmembrane helix</keyword>
<evidence type="ECO:0008006" key="4">
    <source>
        <dbReference type="Google" id="ProtNLM"/>
    </source>
</evidence>
<dbReference type="RefSeq" id="WP_259084011.1">
    <property type="nucleotide sequence ID" value="NZ_JANTYZ010000011.1"/>
</dbReference>
<comment type="caution">
    <text evidence="2">The sequence shown here is derived from an EMBL/GenBank/DDBJ whole genome shotgun (WGS) entry which is preliminary data.</text>
</comment>
<dbReference type="Proteomes" id="UP001155034">
    <property type="component" value="Unassembled WGS sequence"/>
</dbReference>
<name>A0A9X2U3S5_9BACT</name>
<accession>A0A9X2U3S5</accession>
<dbReference type="InterPro" id="IPR003615">
    <property type="entry name" value="HNH_nuc"/>
</dbReference>
<organism evidence="2 3">
    <name type="scientific">Salinibacter ruber</name>
    <dbReference type="NCBI Taxonomy" id="146919"/>
    <lineage>
        <taxon>Bacteria</taxon>
        <taxon>Pseudomonadati</taxon>
        <taxon>Rhodothermota</taxon>
        <taxon>Rhodothermia</taxon>
        <taxon>Rhodothermales</taxon>
        <taxon>Salinibacteraceae</taxon>
        <taxon>Salinibacter</taxon>
    </lineage>
</organism>
<proteinExistence type="predicted"/>
<evidence type="ECO:0000313" key="2">
    <source>
        <dbReference type="EMBL" id="MCS3866339.1"/>
    </source>
</evidence>
<feature type="transmembrane region" description="Helical" evidence="1">
    <location>
        <begin position="6"/>
        <end position="30"/>
    </location>
</feature>
<evidence type="ECO:0000313" key="3">
    <source>
        <dbReference type="Proteomes" id="UP001155034"/>
    </source>
</evidence>
<reference evidence="2" key="1">
    <citation type="submission" date="2022-08" db="EMBL/GenBank/DDBJ databases">
        <title>Genomic Encyclopedia of Type Strains, Phase V (KMG-V): Genome sequencing to study the core and pangenomes of soil and plant-associated prokaryotes.</title>
        <authorList>
            <person name="Whitman W."/>
        </authorList>
    </citation>
    <scope>NUCLEOTIDE SEQUENCE</scope>
    <source>
        <strain evidence="2">SP2016B</strain>
    </source>
</reference>
<evidence type="ECO:0000256" key="1">
    <source>
        <dbReference type="SAM" id="Phobius"/>
    </source>
</evidence>
<dbReference type="AlphaFoldDB" id="A0A9X2U3S5"/>
<dbReference type="EMBL" id="JANTYZ010000011">
    <property type="protein sequence ID" value="MCS3866339.1"/>
    <property type="molecule type" value="Genomic_DNA"/>
</dbReference>
<keyword evidence="1" id="KW-0812">Transmembrane</keyword>